<dbReference type="EMBL" id="JAMZIH010000312">
    <property type="protein sequence ID" value="KAJ1679552.1"/>
    <property type="molecule type" value="Genomic_DNA"/>
</dbReference>
<reference evidence="1" key="1">
    <citation type="submission" date="2022-06" db="EMBL/GenBank/DDBJ databases">
        <title>Phylogenomic reconstructions and comparative analyses of Kickxellomycotina fungi.</title>
        <authorList>
            <person name="Reynolds N.K."/>
            <person name="Stajich J.E."/>
            <person name="Barry K."/>
            <person name="Grigoriev I.V."/>
            <person name="Crous P."/>
            <person name="Smith M.E."/>
        </authorList>
    </citation>
    <scope>NUCLEOTIDE SEQUENCE</scope>
    <source>
        <strain evidence="1">RSA 2271</strain>
    </source>
</reference>
<dbReference type="Proteomes" id="UP001145114">
    <property type="component" value="Unassembled WGS sequence"/>
</dbReference>
<organism evidence="1 2">
    <name type="scientific">Spiromyces aspiralis</name>
    <dbReference type="NCBI Taxonomy" id="68401"/>
    <lineage>
        <taxon>Eukaryota</taxon>
        <taxon>Fungi</taxon>
        <taxon>Fungi incertae sedis</taxon>
        <taxon>Zoopagomycota</taxon>
        <taxon>Kickxellomycotina</taxon>
        <taxon>Kickxellomycetes</taxon>
        <taxon>Kickxellales</taxon>
        <taxon>Kickxellaceae</taxon>
        <taxon>Spiromyces</taxon>
    </lineage>
</organism>
<accession>A0ACC1HSW7</accession>
<proteinExistence type="predicted"/>
<evidence type="ECO:0000313" key="2">
    <source>
        <dbReference type="Proteomes" id="UP001145114"/>
    </source>
</evidence>
<protein>
    <submittedName>
        <fullName evidence="1">Uncharacterized protein</fullName>
    </submittedName>
</protein>
<sequence>MINSGLKKLKDNLKPKSGNNSKGKGNVQVQPKTSSNMSSQEHLLADQDKSGD</sequence>
<keyword evidence="2" id="KW-1185">Reference proteome</keyword>
<evidence type="ECO:0000313" key="1">
    <source>
        <dbReference type="EMBL" id="KAJ1679552.1"/>
    </source>
</evidence>
<gene>
    <name evidence="1" type="ORF">EV182_001819</name>
</gene>
<name>A0ACC1HSW7_9FUNG</name>
<comment type="caution">
    <text evidence="1">The sequence shown here is derived from an EMBL/GenBank/DDBJ whole genome shotgun (WGS) entry which is preliminary data.</text>
</comment>